<dbReference type="Gene3D" id="3.40.630.30">
    <property type="match status" value="1"/>
</dbReference>
<evidence type="ECO:0000313" key="6">
    <source>
        <dbReference type="RefSeq" id="XP_013162387.1"/>
    </source>
</evidence>
<dbReference type="HAMAP" id="MF_03130">
    <property type="entry name" value="mec17"/>
    <property type="match status" value="1"/>
</dbReference>
<comment type="catalytic activity">
    <reaction evidence="3">
        <text>L-lysyl-[alpha-tubulin] + acetyl-CoA = N(6)-acetyl-L-lysyl-[alpha-tubulin] + CoA + H(+)</text>
        <dbReference type="Rhea" id="RHEA:15277"/>
        <dbReference type="Rhea" id="RHEA-COMP:11278"/>
        <dbReference type="Rhea" id="RHEA-COMP:11279"/>
        <dbReference type="ChEBI" id="CHEBI:15378"/>
        <dbReference type="ChEBI" id="CHEBI:29969"/>
        <dbReference type="ChEBI" id="CHEBI:57287"/>
        <dbReference type="ChEBI" id="CHEBI:57288"/>
        <dbReference type="ChEBI" id="CHEBI:61930"/>
        <dbReference type="EC" id="2.3.1.108"/>
    </reaction>
</comment>
<accession>A0AAJ7E4H9</accession>
<dbReference type="EC" id="2.3.1.108" evidence="3"/>
<feature type="compositionally biased region" description="Basic and acidic residues" evidence="4">
    <location>
        <begin position="272"/>
        <end position="282"/>
    </location>
</feature>
<name>A0AAJ7E4H9_PAPXU</name>
<feature type="compositionally biased region" description="Low complexity" evidence="4">
    <location>
        <begin position="225"/>
        <end position="239"/>
    </location>
</feature>
<keyword evidence="1 3" id="KW-0808">Transferase</keyword>
<feature type="domain" description="N-acetyltransferase" evidence="5">
    <location>
        <begin position="1"/>
        <end position="189"/>
    </location>
</feature>
<comment type="similarity">
    <text evidence="3">Belongs to the acetyltransferase ATAT1 family.</text>
</comment>
<protein>
    <recommendedName>
        <fullName evidence="3">Alpha-tubulin N-acetyltransferase</fullName>
        <shortName evidence="3">Alpha-TAT</shortName>
        <shortName evidence="3">TAT</shortName>
        <ecNumber evidence="3">2.3.1.108</ecNumber>
    </recommendedName>
    <alternativeName>
        <fullName evidence="3">Acetyltransferase mec-17 homolog</fullName>
    </alternativeName>
</protein>
<dbReference type="PANTHER" id="PTHR12327:SF0">
    <property type="entry name" value="ALPHA-TUBULIN N-ACETYLTRANSFERASE 1"/>
    <property type="match status" value="1"/>
</dbReference>
<evidence type="ECO:0000256" key="1">
    <source>
        <dbReference type="ARBA" id="ARBA00022679"/>
    </source>
</evidence>
<organism evidence="6">
    <name type="scientific">Papilio xuthus</name>
    <name type="common">Asian swallowtail butterfly</name>
    <dbReference type="NCBI Taxonomy" id="66420"/>
    <lineage>
        <taxon>Eukaryota</taxon>
        <taxon>Metazoa</taxon>
        <taxon>Ecdysozoa</taxon>
        <taxon>Arthropoda</taxon>
        <taxon>Hexapoda</taxon>
        <taxon>Insecta</taxon>
        <taxon>Pterygota</taxon>
        <taxon>Neoptera</taxon>
        <taxon>Endopterygota</taxon>
        <taxon>Lepidoptera</taxon>
        <taxon>Glossata</taxon>
        <taxon>Ditrysia</taxon>
        <taxon>Papilionoidea</taxon>
        <taxon>Papilionidae</taxon>
        <taxon>Papilioninae</taxon>
        <taxon>Papilio</taxon>
    </lineage>
</organism>
<dbReference type="PROSITE" id="PS51730">
    <property type="entry name" value="GNAT_ATAT"/>
    <property type="match status" value="1"/>
</dbReference>
<dbReference type="PANTHER" id="PTHR12327">
    <property type="entry name" value="ALPHA-TUBULIN N-ACETYLTRANSFERASE 1"/>
    <property type="match status" value="1"/>
</dbReference>
<dbReference type="Pfam" id="PF05301">
    <property type="entry name" value="Acetyltransf_16"/>
    <property type="match status" value="1"/>
</dbReference>
<dbReference type="RefSeq" id="XP_013162387.1">
    <property type="nucleotide sequence ID" value="XM_013306933.1"/>
</dbReference>
<dbReference type="InterPro" id="IPR016181">
    <property type="entry name" value="Acyl_CoA_acyltransferase"/>
</dbReference>
<dbReference type="GO" id="GO:0005874">
    <property type="term" value="C:microtubule"/>
    <property type="evidence" value="ECO:0007669"/>
    <property type="project" value="InterPro"/>
</dbReference>
<evidence type="ECO:0000256" key="3">
    <source>
        <dbReference type="HAMAP-Rule" id="MF_03130"/>
    </source>
</evidence>
<dbReference type="GO" id="GO:0070507">
    <property type="term" value="P:regulation of microtubule cytoskeleton organization"/>
    <property type="evidence" value="ECO:0007669"/>
    <property type="project" value="UniProtKB-UniRule"/>
</dbReference>
<dbReference type="SUPFAM" id="SSF55729">
    <property type="entry name" value="Acyl-CoA N-acyltransferases (Nat)"/>
    <property type="match status" value="1"/>
</dbReference>
<proteinExistence type="inferred from homology"/>
<dbReference type="CDD" id="cd04301">
    <property type="entry name" value="NAT_SF"/>
    <property type="match status" value="1"/>
</dbReference>
<dbReference type="Proteomes" id="UP000694872">
    <property type="component" value="Unplaced"/>
</dbReference>
<dbReference type="InterPro" id="IPR007965">
    <property type="entry name" value="GNAT_ATAT"/>
</dbReference>
<dbReference type="AlphaFoldDB" id="A0AAJ7E4H9"/>
<dbReference type="GeneID" id="106113885"/>
<dbReference type="KEGG" id="pxu:106113885"/>
<reference evidence="6" key="1">
    <citation type="submission" date="2025-08" db="UniProtKB">
        <authorList>
            <consortium name="RefSeq"/>
        </authorList>
    </citation>
    <scope>IDENTIFICATION</scope>
</reference>
<keyword evidence="2 3" id="KW-0012">Acyltransferase</keyword>
<evidence type="ECO:0000259" key="5">
    <source>
        <dbReference type="PROSITE" id="PS51730"/>
    </source>
</evidence>
<feature type="region of interest" description="Disordered" evidence="4">
    <location>
        <begin position="220"/>
        <end position="320"/>
    </location>
</feature>
<dbReference type="GO" id="GO:0019799">
    <property type="term" value="F:tubulin N-acetyltransferase activity"/>
    <property type="evidence" value="ECO:0007669"/>
    <property type="project" value="UniProtKB-UniRule"/>
</dbReference>
<gene>
    <name evidence="6" type="primary">LOC106113885</name>
</gene>
<comment type="function">
    <text evidence="3">Specifically acetylates 'Lys-40' in alpha-tubulin on the lumenal side of microtubules. Promotes microtubule destabilization and accelerates microtubule dynamics; this activity may be independent of acetylation activity. Acetylates alpha-tubulin with a slow enzymatic rate, due to a catalytic site that is not optimized for acetyl transfer. Enters the microtubule through each end and diffuses quickly throughout the lumen of microtubules. Acetylates only long/old microtubules because of its slow acetylation rate since it does not have time to act on dynamically unstable microtubules before the enzyme is released.</text>
</comment>
<comment type="caution">
    <text evidence="3">Lacks conserved residue(s) required for the propagation of feature annotation.</text>
</comment>
<dbReference type="InterPro" id="IPR038746">
    <property type="entry name" value="Atat"/>
</dbReference>
<feature type="site" description="Crucial for catalytic activity" evidence="3">
    <location>
        <position position="57"/>
    </location>
</feature>
<evidence type="ECO:0000256" key="4">
    <source>
        <dbReference type="SAM" id="MobiDB-lite"/>
    </source>
</evidence>
<sequence>MNTSFLPVNDLFKNRISKITAADIPECGRYTDEKSRLTFFSLEEIINSIGKRSTEAQGLKRVITTFDKLRLFPNHILYLLKDENGNGGTGEIIGLLKVGEKKLYLYDRQGKLKIATPMCVLDFYVIESRQGAGLGKMLFDHMLEDLKLTPYELPIDGPSVKMLGFLKHHYNYTKIIKQSNNFAVCDQFFESENVGSSKPEQQIEAPHSYTHYWQSEAGSVIQGGSSSSSNLSYKSNESEASISEADGETSEERWEVAAPPPGPQLESLDLSADDKTSSKPPERPSTLSFENLNIAEGEATVEPSKATSSDHSDSQLTDQGYVDLKFHHKKLW</sequence>
<evidence type="ECO:0000256" key="2">
    <source>
        <dbReference type="ARBA" id="ARBA00023315"/>
    </source>
</evidence>
<dbReference type="GO" id="GO:0048666">
    <property type="term" value="P:neuron development"/>
    <property type="evidence" value="ECO:0007669"/>
    <property type="project" value="UniProtKB-UniRule"/>
</dbReference>